<dbReference type="InterPro" id="IPR024702">
    <property type="entry name" value="Uncharacterised_YmfJ"/>
</dbReference>
<accession>A0A940NTA2</accession>
<reference evidence="1" key="1">
    <citation type="submission" date="2021-04" db="EMBL/GenBank/DDBJ databases">
        <title>Genome seq and assembly of Bacillus sp.</title>
        <authorList>
            <person name="Chhetri G."/>
        </authorList>
    </citation>
    <scope>NUCLEOTIDE SEQUENCE</scope>
    <source>
        <strain evidence="1">RG28</strain>
    </source>
</reference>
<sequence>MSVLDNWEQWKDFLGERLEGADGKGLTGNAVNEMAYRIGDYLANEVEPKTPEGKILADLWKVADEQEQHTIANLMLKHVRGMQ</sequence>
<dbReference type="RefSeq" id="WP_209402991.1">
    <property type="nucleotide sequence ID" value="NZ_JAGIYQ010000002.1"/>
</dbReference>
<name>A0A940NTA2_9BACI</name>
<evidence type="ECO:0000313" key="1">
    <source>
        <dbReference type="EMBL" id="MBP0724468.1"/>
    </source>
</evidence>
<gene>
    <name evidence="1" type="ORF">J5Y03_04605</name>
</gene>
<dbReference type="Pfam" id="PF11588">
    <property type="entry name" value="DUF3243"/>
    <property type="match status" value="1"/>
</dbReference>
<dbReference type="PIRSF" id="PIRSF004764">
    <property type="entry name" value="YmfJ"/>
    <property type="match status" value="1"/>
</dbReference>
<keyword evidence="2" id="KW-1185">Reference proteome</keyword>
<comment type="caution">
    <text evidence="1">The sequence shown here is derived from an EMBL/GenBank/DDBJ whole genome shotgun (WGS) entry which is preliminary data.</text>
</comment>
<dbReference type="InterPro" id="IPR021637">
    <property type="entry name" value="DUF3243"/>
</dbReference>
<dbReference type="Proteomes" id="UP000682134">
    <property type="component" value="Unassembled WGS sequence"/>
</dbReference>
<evidence type="ECO:0000313" key="2">
    <source>
        <dbReference type="Proteomes" id="UP000682134"/>
    </source>
</evidence>
<dbReference type="EMBL" id="JAGIYQ010000002">
    <property type="protein sequence ID" value="MBP0724468.1"/>
    <property type="molecule type" value="Genomic_DNA"/>
</dbReference>
<organism evidence="1 2">
    <name type="scientific">Gottfriedia endophytica</name>
    <dbReference type="NCBI Taxonomy" id="2820819"/>
    <lineage>
        <taxon>Bacteria</taxon>
        <taxon>Bacillati</taxon>
        <taxon>Bacillota</taxon>
        <taxon>Bacilli</taxon>
        <taxon>Bacillales</taxon>
        <taxon>Bacillaceae</taxon>
        <taxon>Gottfriedia</taxon>
    </lineage>
</organism>
<dbReference type="Gene3D" id="1.10.760.20">
    <property type="entry name" value="Protein of unknown function DUF3243"/>
    <property type="match status" value="1"/>
</dbReference>
<protein>
    <submittedName>
        <fullName evidence="1">DUF3243 domain-containing protein</fullName>
    </submittedName>
</protein>
<dbReference type="AlphaFoldDB" id="A0A940NTA2"/>
<proteinExistence type="predicted"/>
<dbReference type="InterPro" id="IPR038292">
    <property type="entry name" value="YmfJ/YflH_sf"/>
</dbReference>